<evidence type="ECO:0000256" key="3">
    <source>
        <dbReference type="ARBA" id="ARBA00023098"/>
    </source>
</evidence>
<feature type="region of interest" description="Disordered" evidence="4">
    <location>
        <begin position="1"/>
        <end position="20"/>
    </location>
</feature>
<keyword evidence="1 6" id="KW-0378">Hydrolase</keyword>
<gene>
    <name evidence="6" type="ORF">GTK09_23240</name>
</gene>
<dbReference type="InterPro" id="IPR029058">
    <property type="entry name" value="AB_hydrolase_fold"/>
</dbReference>
<reference evidence="6 7" key="1">
    <citation type="submission" date="2020-01" db="EMBL/GenBank/DDBJ databases">
        <title>Jiella pacifica sp. nov.</title>
        <authorList>
            <person name="Xue Z."/>
            <person name="Zhu S."/>
            <person name="Chen J."/>
            <person name="Yang J."/>
        </authorList>
    </citation>
    <scope>NUCLEOTIDE SEQUENCE [LARGE SCALE GENOMIC DNA]</scope>
    <source>
        <strain evidence="6 7">40Bstr34</strain>
    </source>
</reference>
<organism evidence="6 7">
    <name type="scientific">Jiella pacifica</name>
    <dbReference type="NCBI Taxonomy" id="2696469"/>
    <lineage>
        <taxon>Bacteria</taxon>
        <taxon>Pseudomonadati</taxon>
        <taxon>Pseudomonadota</taxon>
        <taxon>Alphaproteobacteria</taxon>
        <taxon>Hyphomicrobiales</taxon>
        <taxon>Aurantimonadaceae</taxon>
        <taxon>Jiella</taxon>
    </lineage>
</organism>
<dbReference type="GO" id="GO:0016042">
    <property type="term" value="P:lipid catabolic process"/>
    <property type="evidence" value="ECO:0007669"/>
    <property type="project" value="UniProtKB-KW"/>
</dbReference>
<evidence type="ECO:0000259" key="5">
    <source>
        <dbReference type="Pfam" id="PF12697"/>
    </source>
</evidence>
<dbReference type="GO" id="GO:0003847">
    <property type="term" value="F:1-alkyl-2-acetylglycerophosphocholine esterase activity"/>
    <property type="evidence" value="ECO:0007669"/>
    <property type="project" value="TreeGrafter"/>
</dbReference>
<dbReference type="Proteomes" id="UP000469011">
    <property type="component" value="Unassembled WGS sequence"/>
</dbReference>
<evidence type="ECO:0000256" key="1">
    <source>
        <dbReference type="ARBA" id="ARBA00022801"/>
    </source>
</evidence>
<accession>A0A6N9T7F7</accession>
<evidence type="ECO:0000313" key="7">
    <source>
        <dbReference type="Proteomes" id="UP000469011"/>
    </source>
</evidence>
<dbReference type="InterPro" id="IPR000073">
    <property type="entry name" value="AB_hydrolase_1"/>
</dbReference>
<name>A0A6N9T7F7_9HYPH</name>
<evidence type="ECO:0000313" key="6">
    <source>
        <dbReference type="EMBL" id="NDW07337.1"/>
    </source>
</evidence>
<dbReference type="Pfam" id="PF12697">
    <property type="entry name" value="Abhydrolase_6"/>
    <property type="match status" value="1"/>
</dbReference>
<keyword evidence="7" id="KW-1185">Reference proteome</keyword>
<evidence type="ECO:0000256" key="2">
    <source>
        <dbReference type="ARBA" id="ARBA00022963"/>
    </source>
</evidence>
<keyword evidence="2" id="KW-0442">Lipid degradation</keyword>
<protein>
    <submittedName>
        <fullName evidence="6">Alpha/beta fold hydrolase</fullName>
    </submittedName>
</protein>
<dbReference type="PANTHER" id="PTHR10272:SF0">
    <property type="entry name" value="PLATELET-ACTIVATING FACTOR ACETYLHYDROLASE"/>
    <property type="match status" value="1"/>
</dbReference>
<dbReference type="RefSeq" id="WP_163465794.1">
    <property type="nucleotide sequence ID" value="NZ_JAAAMG010000027.1"/>
</dbReference>
<evidence type="ECO:0000256" key="4">
    <source>
        <dbReference type="SAM" id="MobiDB-lite"/>
    </source>
</evidence>
<feature type="domain" description="AB hydrolase-1" evidence="5">
    <location>
        <begin position="60"/>
        <end position="307"/>
    </location>
</feature>
<keyword evidence="3" id="KW-0443">Lipid metabolism</keyword>
<dbReference type="Gene3D" id="3.40.50.1820">
    <property type="entry name" value="alpha/beta hydrolase"/>
    <property type="match status" value="1"/>
</dbReference>
<proteinExistence type="predicted"/>
<dbReference type="EMBL" id="JAAAMG010000027">
    <property type="protein sequence ID" value="NDW07337.1"/>
    <property type="molecule type" value="Genomic_DNA"/>
</dbReference>
<dbReference type="SUPFAM" id="SSF53474">
    <property type="entry name" value="alpha/beta-Hydrolases"/>
    <property type="match status" value="1"/>
</dbReference>
<comment type="caution">
    <text evidence="6">The sequence shown here is derived from an EMBL/GenBank/DDBJ whole genome shotgun (WGS) entry which is preliminary data.</text>
</comment>
<dbReference type="AlphaFoldDB" id="A0A6N9T7F7"/>
<sequence length="344" mass="37270">MSPAPIADDDALEPGDALDPWPGKASEVATSHLSVDAGPKCAPVAVTCRWPQDTAPKAYVVFCHGLGAGGNDYGELSAFLAAHGYLVIHPTFPDWIGAVATAEPGLGYAAGDPDLLRWTTIPALRARLYEILHTPFYWLERIRMVRAVMADLDTIVDRTCGRPIRPMPGVIAGHSFGAYTAQILAGVEIDVPGDGLCDFADERFKAAVLLSVPGRGQQGLRDGSWNRMSRPALIVTGTKDEGSRGQDWVWKTEPFELAPPGDKYLAIFADADHYLGGMTENDPTPHRPDQKQAVFRLTLAFLDAHVPNEGAAARWLASIDDRIGDCPVTFKRNSRPVSNFLSKE</sequence>
<dbReference type="PANTHER" id="PTHR10272">
    <property type="entry name" value="PLATELET-ACTIVATING FACTOR ACETYLHYDROLASE"/>
    <property type="match status" value="1"/>
</dbReference>